<dbReference type="PANTHER" id="PTHR31639:SF93">
    <property type="entry name" value="F-BOX_FBD_LRR PROTEIN"/>
    <property type="match status" value="1"/>
</dbReference>
<dbReference type="Proteomes" id="UP000238479">
    <property type="component" value="Chromosome 6"/>
</dbReference>
<organism evidence="2 3">
    <name type="scientific">Rosa chinensis</name>
    <name type="common">China rose</name>
    <dbReference type="NCBI Taxonomy" id="74649"/>
    <lineage>
        <taxon>Eukaryota</taxon>
        <taxon>Viridiplantae</taxon>
        <taxon>Streptophyta</taxon>
        <taxon>Embryophyta</taxon>
        <taxon>Tracheophyta</taxon>
        <taxon>Spermatophyta</taxon>
        <taxon>Magnoliopsida</taxon>
        <taxon>eudicotyledons</taxon>
        <taxon>Gunneridae</taxon>
        <taxon>Pentapetalae</taxon>
        <taxon>rosids</taxon>
        <taxon>fabids</taxon>
        <taxon>Rosales</taxon>
        <taxon>Rosaceae</taxon>
        <taxon>Rosoideae</taxon>
        <taxon>Rosoideae incertae sedis</taxon>
        <taxon>Rosa</taxon>
    </lineage>
</organism>
<dbReference type="InterPro" id="IPR053781">
    <property type="entry name" value="F-box_AtFBL13-like"/>
</dbReference>
<protein>
    <submittedName>
        <fullName evidence="2">Putative F-box domain-containing protein</fullName>
    </submittedName>
</protein>
<reference evidence="2 3" key="1">
    <citation type="journal article" date="2018" name="Nat. Genet.">
        <title>The Rosa genome provides new insights in the design of modern roses.</title>
        <authorList>
            <person name="Bendahmane M."/>
        </authorList>
    </citation>
    <scope>NUCLEOTIDE SEQUENCE [LARGE SCALE GENOMIC DNA]</scope>
    <source>
        <strain evidence="3">cv. Old Blush</strain>
    </source>
</reference>
<dbReference type="STRING" id="74649.A0A2P6PXB0"/>
<keyword evidence="3" id="KW-1185">Reference proteome</keyword>
<accession>A0A2P6PXB0</accession>
<dbReference type="EMBL" id="PDCK01000044">
    <property type="protein sequence ID" value="PRQ26565.1"/>
    <property type="molecule type" value="Genomic_DNA"/>
</dbReference>
<evidence type="ECO:0000259" key="1">
    <source>
        <dbReference type="PROSITE" id="PS50181"/>
    </source>
</evidence>
<gene>
    <name evidence="2" type="ORF">RchiOBHm_Chr6g0295981</name>
</gene>
<dbReference type="PROSITE" id="PS50181">
    <property type="entry name" value="FBOX"/>
    <property type="match status" value="1"/>
</dbReference>
<proteinExistence type="predicted"/>
<feature type="domain" description="F-box" evidence="1">
    <location>
        <begin position="3"/>
        <end position="58"/>
    </location>
</feature>
<dbReference type="Gene3D" id="1.20.1280.50">
    <property type="match status" value="1"/>
</dbReference>
<sequence>MELDRISNLPRDLAEKILSLLPIRDAVRTSVLSTKWRYKSAMLPHLVFDAPQQTFADVVDHVLLSHIGPLYKFKIVKKYIYFRDMDRWILHMSRNVLHQRVHTRTTGKSL</sequence>
<comment type="caution">
    <text evidence="2">The sequence shown here is derived from an EMBL/GenBank/DDBJ whole genome shotgun (WGS) entry which is preliminary data.</text>
</comment>
<dbReference type="SUPFAM" id="SSF81383">
    <property type="entry name" value="F-box domain"/>
    <property type="match status" value="1"/>
</dbReference>
<dbReference type="Gramene" id="PRQ26565">
    <property type="protein sequence ID" value="PRQ26565"/>
    <property type="gene ID" value="RchiOBHm_Chr6g0295981"/>
</dbReference>
<dbReference type="PANTHER" id="PTHR31639">
    <property type="entry name" value="F-BOX PROTEIN-LIKE"/>
    <property type="match status" value="1"/>
</dbReference>
<dbReference type="AlphaFoldDB" id="A0A2P6PXB0"/>
<evidence type="ECO:0000313" key="3">
    <source>
        <dbReference type="Proteomes" id="UP000238479"/>
    </source>
</evidence>
<dbReference type="OMA" id="WEDKITV"/>
<name>A0A2P6PXB0_ROSCH</name>
<dbReference type="InterPro" id="IPR001810">
    <property type="entry name" value="F-box_dom"/>
</dbReference>
<dbReference type="CDD" id="cd22160">
    <property type="entry name" value="F-box_AtFBL13-like"/>
    <property type="match status" value="1"/>
</dbReference>
<dbReference type="Pfam" id="PF00646">
    <property type="entry name" value="F-box"/>
    <property type="match status" value="1"/>
</dbReference>
<dbReference type="InterPro" id="IPR036047">
    <property type="entry name" value="F-box-like_dom_sf"/>
</dbReference>
<evidence type="ECO:0000313" key="2">
    <source>
        <dbReference type="EMBL" id="PRQ26565.1"/>
    </source>
</evidence>